<proteinExistence type="predicted"/>
<evidence type="ECO:0000259" key="2">
    <source>
        <dbReference type="Pfam" id="PF00188"/>
    </source>
</evidence>
<dbReference type="InterPro" id="IPR014044">
    <property type="entry name" value="CAP_dom"/>
</dbReference>
<dbReference type="Gene3D" id="3.40.33.10">
    <property type="entry name" value="CAP"/>
    <property type="match status" value="1"/>
</dbReference>
<dbReference type="EMBL" id="KZ989683">
    <property type="protein sequence ID" value="RKP25611.1"/>
    <property type="molecule type" value="Genomic_DNA"/>
</dbReference>
<protein>
    <recommendedName>
        <fullName evidence="2">SCP domain-containing protein</fullName>
    </recommendedName>
</protein>
<feature type="domain" description="SCP" evidence="2">
    <location>
        <begin position="41"/>
        <end position="151"/>
    </location>
</feature>
<evidence type="ECO:0000313" key="4">
    <source>
        <dbReference type="Proteomes" id="UP000278143"/>
    </source>
</evidence>
<dbReference type="AlphaFoldDB" id="A0A4P9Z1I0"/>
<organism evidence="3 4">
    <name type="scientific">Syncephalis pseudoplumigaleata</name>
    <dbReference type="NCBI Taxonomy" id="1712513"/>
    <lineage>
        <taxon>Eukaryota</taxon>
        <taxon>Fungi</taxon>
        <taxon>Fungi incertae sedis</taxon>
        <taxon>Zoopagomycota</taxon>
        <taxon>Zoopagomycotina</taxon>
        <taxon>Zoopagomycetes</taxon>
        <taxon>Zoopagales</taxon>
        <taxon>Piptocephalidaceae</taxon>
        <taxon>Syncephalis</taxon>
    </lineage>
</organism>
<dbReference type="Pfam" id="PF00188">
    <property type="entry name" value="CAP"/>
    <property type="match status" value="1"/>
</dbReference>
<accession>A0A4P9Z1I0</accession>
<evidence type="ECO:0000313" key="3">
    <source>
        <dbReference type="EMBL" id="RKP25611.1"/>
    </source>
</evidence>
<gene>
    <name evidence="3" type="ORF">SYNPS1DRAFT_28659</name>
</gene>
<feature type="chain" id="PRO_5020948513" description="SCP domain-containing protein" evidence="1">
    <location>
        <begin position="20"/>
        <end position="154"/>
    </location>
</feature>
<feature type="signal peptide" evidence="1">
    <location>
        <begin position="1"/>
        <end position="19"/>
    </location>
</feature>
<name>A0A4P9Z1I0_9FUNG</name>
<dbReference type="InterPro" id="IPR035940">
    <property type="entry name" value="CAP_sf"/>
</dbReference>
<sequence>MRLLSSAIACLAFISAVCSLPIPDGSTGNEINSQKEQIYKRLNELRASHNLPSLTQSSCWAQVAEDNSIALSNTAGYNANRGFSAAQTIDGGKCGSSSSNSAWKLEWTQANGFEIIADIDNNYANSNFFSSANEVGVAAVGNYGTISYWTITFG</sequence>
<reference evidence="4" key="1">
    <citation type="journal article" date="2018" name="Nat. Microbiol.">
        <title>Leveraging single-cell genomics to expand the fungal tree of life.</title>
        <authorList>
            <person name="Ahrendt S.R."/>
            <person name="Quandt C.A."/>
            <person name="Ciobanu D."/>
            <person name="Clum A."/>
            <person name="Salamov A."/>
            <person name="Andreopoulos B."/>
            <person name="Cheng J.F."/>
            <person name="Woyke T."/>
            <person name="Pelin A."/>
            <person name="Henrissat B."/>
            <person name="Reynolds N.K."/>
            <person name="Benny G.L."/>
            <person name="Smith M.E."/>
            <person name="James T.Y."/>
            <person name="Grigoriev I.V."/>
        </authorList>
    </citation>
    <scope>NUCLEOTIDE SEQUENCE [LARGE SCALE GENOMIC DNA]</scope>
    <source>
        <strain evidence="4">Benny S71-1</strain>
    </source>
</reference>
<dbReference type="Proteomes" id="UP000278143">
    <property type="component" value="Unassembled WGS sequence"/>
</dbReference>
<keyword evidence="4" id="KW-1185">Reference proteome</keyword>
<evidence type="ECO:0000256" key="1">
    <source>
        <dbReference type="SAM" id="SignalP"/>
    </source>
</evidence>
<keyword evidence="1" id="KW-0732">Signal</keyword>